<dbReference type="OrthoDB" id="3827100at2"/>
<feature type="transmembrane region" description="Helical" evidence="1">
    <location>
        <begin position="63"/>
        <end position="82"/>
    </location>
</feature>
<evidence type="ECO:0000313" key="2">
    <source>
        <dbReference type="EMBL" id="PPK70876.1"/>
    </source>
</evidence>
<keyword evidence="1" id="KW-0812">Transmembrane</keyword>
<accession>A0A2S6H0C8</accession>
<feature type="transmembrane region" description="Helical" evidence="1">
    <location>
        <begin position="35"/>
        <end position="51"/>
    </location>
</feature>
<feature type="transmembrane region" description="Helical" evidence="1">
    <location>
        <begin position="88"/>
        <end position="109"/>
    </location>
</feature>
<dbReference type="EMBL" id="PTIX01000001">
    <property type="protein sequence ID" value="PPK70876.1"/>
    <property type="molecule type" value="Genomic_DNA"/>
</dbReference>
<keyword evidence="1" id="KW-0472">Membrane</keyword>
<comment type="caution">
    <text evidence="2">The sequence shown here is derived from an EMBL/GenBank/DDBJ whole genome shotgun (WGS) entry which is preliminary data.</text>
</comment>
<reference evidence="2 3" key="1">
    <citation type="submission" date="2018-02" db="EMBL/GenBank/DDBJ databases">
        <title>Genomic Encyclopedia of Archaeal and Bacterial Type Strains, Phase II (KMG-II): from individual species to whole genera.</title>
        <authorList>
            <person name="Goeker M."/>
        </authorList>
    </citation>
    <scope>NUCLEOTIDE SEQUENCE [LARGE SCALE GENOMIC DNA]</scope>
    <source>
        <strain evidence="2 3">YU 961-1</strain>
    </source>
</reference>
<name>A0A2S6H0C8_9PSEU</name>
<proteinExistence type="predicted"/>
<dbReference type="AlphaFoldDB" id="A0A2S6H0C8"/>
<dbReference type="Proteomes" id="UP000239203">
    <property type="component" value="Unassembled WGS sequence"/>
</dbReference>
<evidence type="ECO:0000256" key="1">
    <source>
        <dbReference type="SAM" id="Phobius"/>
    </source>
</evidence>
<organism evidence="2 3">
    <name type="scientific">Actinokineospora auranticolor</name>
    <dbReference type="NCBI Taxonomy" id="155976"/>
    <lineage>
        <taxon>Bacteria</taxon>
        <taxon>Bacillati</taxon>
        <taxon>Actinomycetota</taxon>
        <taxon>Actinomycetes</taxon>
        <taxon>Pseudonocardiales</taxon>
        <taxon>Pseudonocardiaceae</taxon>
        <taxon>Actinokineospora</taxon>
    </lineage>
</organism>
<keyword evidence="3" id="KW-1185">Reference proteome</keyword>
<keyword evidence="1" id="KW-1133">Transmembrane helix</keyword>
<gene>
    <name evidence="2" type="ORF">CLV40_10162</name>
</gene>
<dbReference type="RefSeq" id="WP_104475755.1">
    <property type="nucleotide sequence ID" value="NZ_CP154825.1"/>
</dbReference>
<evidence type="ECO:0000313" key="3">
    <source>
        <dbReference type="Proteomes" id="UP000239203"/>
    </source>
</evidence>
<protein>
    <submittedName>
        <fullName evidence="2">Uncharacterized protein</fullName>
    </submittedName>
</protein>
<sequence length="178" mass="19005">MLRRCYRLAWLALAAAVAILGVGTGAVLLRSWTLLFLGVTAGCLAMATAAARTDPDSARPDRGTALLTLLFCAALVGVAGLVMLVEWVAFAVVGALAAAAYPLFGLRAMSTSRLCERWRTGLDTLRAAQTPLAAAAVVRERQKCLDELERRDPIGFARWLETPGADPATILRPRQGTR</sequence>